<feature type="domain" description="CYTH" evidence="2">
    <location>
        <begin position="1"/>
        <end position="149"/>
    </location>
</feature>
<dbReference type="Gene3D" id="2.40.320.10">
    <property type="entry name" value="Hypothetical Protein Pfu-838710-001"/>
    <property type="match status" value="1"/>
</dbReference>
<evidence type="ECO:0000313" key="3">
    <source>
        <dbReference type="EMBL" id="KAA8501739.1"/>
    </source>
</evidence>
<dbReference type="AlphaFoldDB" id="A0A5M9I1W8"/>
<accession>A0A5M9I1W8</accession>
<dbReference type="PANTHER" id="PTHR40114:SF1">
    <property type="entry name" value="SLR0698 PROTEIN"/>
    <property type="match status" value="1"/>
</dbReference>
<feature type="active site" description="Proton acceptor" evidence="1">
    <location>
        <position position="30"/>
    </location>
</feature>
<evidence type="ECO:0000313" key="4">
    <source>
        <dbReference type="Proteomes" id="UP000322025"/>
    </source>
</evidence>
<protein>
    <submittedName>
        <fullName evidence="3">CYTH domain-containing protein</fullName>
    </submittedName>
</protein>
<dbReference type="SMART" id="SM01118">
    <property type="entry name" value="CYTH"/>
    <property type="match status" value="1"/>
</dbReference>
<dbReference type="RefSeq" id="WP_150310581.1">
    <property type="nucleotide sequence ID" value="NZ_VMSO01000006.1"/>
</dbReference>
<name>A0A5M9I1W8_9FIRM</name>
<keyword evidence="4" id="KW-1185">Reference proteome</keyword>
<dbReference type="PIRSF" id="PIRSF016487">
    <property type="entry name" value="CYTH_UCP016487"/>
    <property type="match status" value="1"/>
</dbReference>
<dbReference type="PROSITE" id="PS51707">
    <property type="entry name" value="CYTH"/>
    <property type="match status" value="1"/>
</dbReference>
<dbReference type="SUPFAM" id="SSF55154">
    <property type="entry name" value="CYTH-like phosphatases"/>
    <property type="match status" value="1"/>
</dbReference>
<dbReference type="InterPro" id="IPR033469">
    <property type="entry name" value="CYTH-like_dom_sf"/>
</dbReference>
<dbReference type="PANTHER" id="PTHR40114">
    <property type="entry name" value="SLR0698 PROTEIN"/>
    <property type="match status" value="1"/>
</dbReference>
<evidence type="ECO:0000256" key="1">
    <source>
        <dbReference type="PIRSR" id="PIRSR016487-1"/>
    </source>
</evidence>
<dbReference type="Pfam" id="PF01928">
    <property type="entry name" value="CYTH"/>
    <property type="match status" value="1"/>
</dbReference>
<dbReference type="OrthoDB" id="9805588at2"/>
<proteinExistence type="predicted"/>
<reference evidence="3" key="1">
    <citation type="submission" date="2019-07" db="EMBL/GenBank/DDBJ databases">
        <authorList>
            <person name="Wongkuna S."/>
            <person name="Scaria J."/>
        </authorList>
    </citation>
    <scope>NUCLEOTIDE SEQUENCE [LARGE SCALE GENOMIC DNA]</scope>
    <source>
        <strain evidence="3">SW178</strain>
    </source>
</reference>
<dbReference type="CDD" id="cd07761">
    <property type="entry name" value="CYTH-like_CthTTM-like"/>
    <property type="match status" value="1"/>
</dbReference>
<organism evidence="3 4">
    <name type="scientific">Mediterraneibacter catenae</name>
    <dbReference type="NCBI Taxonomy" id="2594882"/>
    <lineage>
        <taxon>Bacteria</taxon>
        <taxon>Bacillati</taxon>
        <taxon>Bacillota</taxon>
        <taxon>Clostridia</taxon>
        <taxon>Lachnospirales</taxon>
        <taxon>Lachnospiraceae</taxon>
        <taxon>Mediterraneibacter</taxon>
    </lineage>
</organism>
<dbReference type="EMBL" id="VMSO01000006">
    <property type="protein sequence ID" value="KAA8501739.1"/>
    <property type="molecule type" value="Genomic_DNA"/>
</dbReference>
<comment type="caution">
    <text evidence="3">The sequence shown here is derived from an EMBL/GenBank/DDBJ whole genome shotgun (WGS) entry which is preliminary data.</text>
</comment>
<gene>
    <name evidence="3" type="ORF">FNY66_06100</name>
</gene>
<dbReference type="InterPro" id="IPR012042">
    <property type="entry name" value="NeuTTM/CthTTM-like"/>
</dbReference>
<evidence type="ECO:0000259" key="2">
    <source>
        <dbReference type="PROSITE" id="PS51707"/>
    </source>
</evidence>
<sequence length="149" mass="17336">MEIERKFLPLMDQLPFCPEDYPCRQIEQGYLCTEPVVRIRKDNDDYFLTYKSKGLMVREEYNLPLTADSYAHLRAKADGRIITKKRYVIPLENNLKLELDIFEGDLAPLVIAEIEFPDEETACAYCPPEWLGKDVTHSSLYHNSTLSRS</sequence>
<dbReference type="InterPro" id="IPR023577">
    <property type="entry name" value="CYTH_domain"/>
</dbReference>
<dbReference type="Proteomes" id="UP000322025">
    <property type="component" value="Unassembled WGS sequence"/>
</dbReference>